<evidence type="ECO:0000313" key="2">
    <source>
        <dbReference type="Proteomes" id="UP000886653"/>
    </source>
</evidence>
<comment type="caution">
    <text evidence="1">The sequence shown here is derived from an EMBL/GenBank/DDBJ whole genome shotgun (WGS) entry which is preliminary data.</text>
</comment>
<gene>
    <name evidence="1" type="ORF">CROQUDRAFT_613888</name>
</gene>
<evidence type="ECO:0000313" key="1">
    <source>
        <dbReference type="EMBL" id="KAG0144644.1"/>
    </source>
</evidence>
<dbReference type="AlphaFoldDB" id="A0A9P6NEN0"/>
<sequence length="52" mass="5919">MIFRIASKIASQSTCLCHIVLFFLVVSVSICIEKIMHWFCLREGGRGSLQVF</sequence>
<name>A0A9P6NEN0_9BASI</name>
<reference evidence="1" key="1">
    <citation type="submission" date="2013-11" db="EMBL/GenBank/DDBJ databases">
        <title>Genome sequence of the fusiform rust pathogen reveals effectors for host alternation and coevolution with pine.</title>
        <authorList>
            <consortium name="DOE Joint Genome Institute"/>
            <person name="Smith K."/>
            <person name="Pendleton A."/>
            <person name="Kubisiak T."/>
            <person name="Anderson C."/>
            <person name="Salamov A."/>
            <person name="Aerts A."/>
            <person name="Riley R."/>
            <person name="Clum A."/>
            <person name="Lindquist E."/>
            <person name="Ence D."/>
            <person name="Campbell M."/>
            <person name="Kronenberg Z."/>
            <person name="Feau N."/>
            <person name="Dhillon B."/>
            <person name="Hamelin R."/>
            <person name="Burleigh J."/>
            <person name="Smith J."/>
            <person name="Yandell M."/>
            <person name="Nelson C."/>
            <person name="Grigoriev I."/>
            <person name="Davis J."/>
        </authorList>
    </citation>
    <scope>NUCLEOTIDE SEQUENCE</scope>
    <source>
        <strain evidence="1">G11</strain>
    </source>
</reference>
<dbReference type="Proteomes" id="UP000886653">
    <property type="component" value="Unassembled WGS sequence"/>
</dbReference>
<organism evidence="1 2">
    <name type="scientific">Cronartium quercuum f. sp. fusiforme G11</name>
    <dbReference type="NCBI Taxonomy" id="708437"/>
    <lineage>
        <taxon>Eukaryota</taxon>
        <taxon>Fungi</taxon>
        <taxon>Dikarya</taxon>
        <taxon>Basidiomycota</taxon>
        <taxon>Pucciniomycotina</taxon>
        <taxon>Pucciniomycetes</taxon>
        <taxon>Pucciniales</taxon>
        <taxon>Coleosporiaceae</taxon>
        <taxon>Cronartium</taxon>
    </lineage>
</organism>
<dbReference type="EMBL" id="MU167291">
    <property type="protein sequence ID" value="KAG0144644.1"/>
    <property type="molecule type" value="Genomic_DNA"/>
</dbReference>
<proteinExistence type="predicted"/>
<protein>
    <submittedName>
        <fullName evidence="1">Uncharacterized protein</fullName>
    </submittedName>
</protein>
<keyword evidence="2" id="KW-1185">Reference proteome</keyword>
<accession>A0A9P6NEN0</accession>